<dbReference type="OrthoDB" id="4825649at2"/>
<dbReference type="AlphaFoldDB" id="A0A0L6JYC9"/>
<dbReference type="RefSeq" id="WP_036940164.1">
    <property type="nucleotide sequence ID" value="NZ_JQKC01000010.1"/>
</dbReference>
<reference evidence="2" key="1">
    <citation type="submission" date="2015-07" db="EMBL/GenBank/DDBJ databases">
        <title>Near-Complete Genome Sequence of the Cellulolytic Bacterium Bacteroides (Pseudobacteroides) cellulosolvens ATCC 35603.</title>
        <authorList>
            <person name="Dassa B."/>
            <person name="Utturkar S.M."/>
            <person name="Klingeman D.M."/>
            <person name="Hurt R.A."/>
            <person name="Keller M."/>
            <person name="Xu J."/>
            <person name="Reddy Y.H.K."/>
            <person name="Borovok I."/>
            <person name="Grinberg I.R."/>
            <person name="Lamed R."/>
            <person name="Zhivin O."/>
            <person name="Bayer E.A."/>
            <person name="Brown S.D."/>
        </authorList>
    </citation>
    <scope>NUCLEOTIDE SEQUENCE [LARGE SCALE GENOMIC DNA]</scope>
    <source>
        <strain evidence="2">DSM 2933</strain>
    </source>
</reference>
<evidence type="ECO:0000313" key="1">
    <source>
        <dbReference type="EMBL" id="KNY30467.1"/>
    </source>
</evidence>
<evidence type="ECO:0008006" key="3">
    <source>
        <dbReference type="Google" id="ProtNLM"/>
    </source>
</evidence>
<accession>A0A0L6JYC9</accession>
<comment type="caution">
    <text evidence="1">The sequence shown here is derived from an EMBL/GenBank/DDBJ whole genome shotgun (WGS) entry which is preliminary data.</text>
</comment>
<keyword evidence="2" id="KW-1185">Reference proteome</keyword>
<sequence>MATYVVQGAKLKCTFGSQESTFQIPMDHKIYINNKPQGNMMDFKPMMNIMPFGLCSSLANPTVAAATAAASGVLQKMPCIPATVTPWFNVKMNVLLEMFPAMLDSSKTMCMWCGMISITNNGQ</sequence>
<dbReference type="Pfam" id="PF14107">
    <property type="entry name" value="DUF4280"/>
    <property type="match status" value="1"/>
</dbReference>
<name>A0A0L6JYC9_9FIRM</name>
<dbReference type="Proteomes" id="UP000036923">
    <property type="component" value="Unassembled WGS sequence"/>
</dbReference>
<dbReference type="InterPro" id="IPR025460">
    <property type="entry name" value="DUF4280"/>
</dbReference>
<organism evidence="1 2">
    <name type="scientific">Pseudobacteroides cellulosolvens ATCC 35603 = DSM 2933</name>
    <dbReference type="NCBI Taxonomy" id="398512"/>
    <lineage>
        <taxon>Bacteria</taxon>
        <taxon>Bacillati</taxon>
        <taxon>Bacillota</taxon>
        <taxon>Clostridia</taxon>
        <taxon>Eubacteriales</taxon>
        <taxon>Oscillospiraceae</taxon>
        <taxon>Pseudobacteroides</taxon>
    </lineage>
</organism>
<gene>
    <name evidence="1" type="ORF">Bccel_5747</name>
</gene>
<proteinExistence type="predicted"/>
<protein>
    <recommendedName>
        <fullName evidence="3">DUF4280 domain-containing protein</fullName>
    </recommendedName>
</protein>
<dbReference type="EMBL" id="LGTC01000001">
    <property type="protein sequence ID" value="KNY30467.1"/>
    <property type="molecule type" value="Genomic_DNA"/>
</dbReference>
<dbReference type="eggNOG" id="ENOG5031DZ3">
    <property type="taxonomic scope" value="Bacteria"/>
</dbReference>
<evidence type="ECO:0000313" key="2">
    <source>
        <dbReference type="Proteomes" id="UP000036923"/>
    </source>
</evidence>
<dbReference type="STRING" id="398512.Bccel_5747"/>
<dbReference type="PATRIC" id="fig|398512.5.peg.6025"/>